<evidence type="ECO:0000313" key="4">
    <source>
        <dbReference type="Proteomes" id="UP001183629"/>
    </source>
</evidence>
<dbReference type="InterPro" id="IPR032466">
    <property type="entry name" value="Metal_Hydrolase"/>
</dbReference>
<keyword evidence="2" id="KW-0732">Signal</keyword>
<dbReference type="AlphaFoldDB" id="A0AAE3ZTN5"/>
<gene>
    <name evidence="3" type="ORF">J2S44_004976</name>
</gene>
<evidence type="ECO:0000256" key="2">
    <source>
        <dbReference type="SAM" id="SignalP"/>
    </source>
</evidence>
<feature type="region of interest" description="Disordered" evidence="1">
    <location>
        <begin position="1"/>
        <end position="22"/>
    </location>
</feature>
<evidence type="ECO:0000313" key="3">
    <source>
        <dbReference type="EMBL" id="MDR7324726.1"/>
    </source>
</evidence>
<accession>A0AAE3ZTN5</accession>
<organism evidence="3 4">
    <name type="scientific">Catenuloplanes niger</name>
    <dbReference type="NCBI Taxonomy" id="587534"/>
    <lineage>
        <taxon>Bacteria</taxon>
        <taxon>Bacillati</taxon>
        <taxon>Actinomycetota</taxon>
        <taxon>Actinomycetes</taxon>
        <taxon>Micromonosporales</taxon>
        <taxon>Micromonosporaceae</taxon>
        <taxon>Catenuloplanes</taxon>
    </lineage>
</organism>
<proteinExistence type="predicted"/>
<dbReference type="RefSeq" id="WP_310418551.1">
    <property type="nucleotide sequence ID" value="NZ_JAVDYC010000001.1"/>
</dbReference>
<evidence type="ECO:0000256" key="1">
    <source>
        <dbReference type="SAM" id="MobiDB-lite"/>
    </source>
</evidence>
<feature type="chain" id="PRO_5042150610" evidence="2">
    <location>
        <begin position="50"/>
        <end position="694"/>
    </location>
</feature>
<dbReference type="EMBL" id="JAVDYC010000001">
    <property type="protein sequence ID" value="MDR7324726.1"/>
    <property type="molecule type" value="Genomic_DNA"/>
</dbReference>
<dbReference type="Proteomes" id="UP001183629">
    <property type="component" value="Unassembled WGS sequence"/>
</dbReference>
<feature type="signal peptide" evidence="2">
    <location>
        <begin position="1"/>
        <end position="49"/>
    </location>
</feature>
<keyword evidence="4" id="KW-1185">Reference proteome</keyword>
<name>A0AAE3ZTN5_9ACTN</name>
<sequence>MSSLAPNLASEPAPMPAPTSAPKAAPTLAPAAALAALLLVVALPAPARAADATPAYDLDDDCVTLAAPAGHITKNSGGYGFTGSAAAAERFRFDATALGRYTIRDSAGAYPYQSVIGFVLPGQAYGDRADWTAVTTGDGRYQLTATATGQQLGTFLGRLGGGSAPTTLVATPATGCVPVEDIATGVTGTAAPGVNPDGTLNGWIDGHAHVTAAEAFGGDLHCGDAFAPGGPAVALKGCASHATLGIGALLEAIIAGTDPIDSREDGWPTFGDWPQPNSLLHEQSYFRGIERSWRSGQRVLNTLLVANRIICGLYPTRDTSCDETEQIRAQYRYLRSMQDYVDAQSGGPGRGWFRLAATPEEVRAIAAQGKLAVTVGVESSELFGCNVTCTTAAVDAGLDELASMGVSGLYPVHKFDNAFGGTRFDSGATGVAVNIGNLISTGHWWTADSCTGPSDNEQPLVSDELAELLRLGKLGLPPGTILPVYPSGPICNTRGLTPMGEYLIERMIERGMIIHLDHMGVRTASAVLDIAEAAGYPGVVSVHSWSDRTLVDRLLGLGGFVAGYAHAATDAGDGELPFLDEWRANRALPNGDTISGYGMGSDVNGLGPLPPPQLAPPAGPQPYPFTAVNGTTVDRQVFGTRTFDLNTDGVPQYGLYADWVTDLIRQAGPDGALLRSQLMNGAEAYVSMWEEARA</sequence>
<comment type="caution">
    <text evidence="3">The sequence shown here is derived from an EMBL/GenBank/DDBJ whole genome shotgun (WGS) entry which is preliminary data.</text>
</comment>
<dbReference type="Gene3D" id="3.20.20.140">
    <property type="entry name" value="Metal-dependent hydrolases"/>
    <property type="match status" value="1"/>
</dbReference>
<reference evidence="3 4" key="1">
    <citation type="submission" date="2023-07" db="EMBL/GenBank/DDBJ databases">
        <title>Sequencing the genomes of 1000 actinobacteria strains.</title>
        <authorList>
            <person name="Klenk H.-P."/>
        </authorList>
    </citation>
    <scope>NUCLEOTIDE SEQUENCE [LARGE SCALE GENOMIC DNA]</scope>
    <source>
        <strain evidence="3 4">DSM 44711</strain>
    </source>
</reference>
<dbReference type="SUPFAM" id="SSF51556">
    <property type="entry name" value="Metallo-dependent hydrolases"/>
    <property type="match status" value="1"/>
</dbReference>
<protein>
    <submittedName>
        <fullName evidence="3">Microsomal dipeptidase-like Zn-dependent dipeptidase</fullName>
    </submittedName>
</protein>